<name>A0ABW1NXP6_9ACTN</name>
<evidence type="ECO:0000256" key="1">
    <source>
        <dbReference type="SAM" id="MobiDB-lite"/>
    </source>
</evidence>
<dbReference type="EMBL" id="JBHSRF010000150">
    <property type="protein sequence ID" value="MFC6087497.1"/>
    <property type="molecule type" value="Genomic_DNA"/>
</dbReference>
<dbReference type="RefSeq" id="WP_380763801.1">
    <property type="nucleotide sequence ID" value="NZ_JBHSRF010000150.1"/>
</dbReference>
<gene>
    <name evidence="2" type="ORF">ACFP1K_40485</name>
</gene>
<reference evidence="3" key="1">
    <citation type="journal article" date="2019" name="Int. J. Syst. Evol. Microbiol.">
        <title>The Global Catalogue of Microorganisms (GCM) 10K type strain sequencing project: providing services to taxonomists for standard genome sequencing and annotation.</title>
        <authorList>
            <consortium name="The Broad Institute Genomics Platform"/>
            <consortium name="The Broad Institute Genome Sequencing Center for Infectious Disease"/>
            <person name="Wu L."/>
            <person name="Ma J."/>
        </authorList>
    </citation>
    <scope>NUCLEOTIDE SEQUENCE [LARGE SCALE GENOMIC DNA]</scope>
    <source>
        <strain evidence="3">JCM 30346</strain>
    </source>
</reference>
<keyword evidence="3" id="KW-1185">Reference proteome</keyword>
<sequence>MSADQESATDDLDTLLTTAARELDDGLRAGADLNAALLALMAGDAGAPAPGPPAPGDTVTAIIAIRAEAHGLRRDLDLLRTLDRGREHDRHLDRPRDPVRDLVHDDLRDGMLRRARDLVCALDQAGAPGVVADRAEDLVSALTLDRDVDMAFVSARALTRTLSILDALGLPTGQYASVFDRFGVLDRVRAVARTLHDASDLNSPLNWAVDLTHALERIKKIGDDVENVLGRAGDVLGTINLVHEWKRVLSGAYRLEEDLSRAYPYDLTEELIRDVIRDLIHSLETIEVDASGLDLRHLDLHEVEALTGVLWTLDTAWPPAIATQVRARSTEITPGTYRVHGRDTQHPVPDHPAPAH</sequence>
<proteinExistence type="predicted"/>
<comment type="caution">
    <text evidence="2">The sequence shown here is derived from an EMBL/GenBank/DDBJ whole genome shotgun (WGS) entry which is preliminary data.</text>
</comment>
<feature type="region of interest" description="Disordered" evidence="1">
    <location>
        <begin position="332"/>
        <end position="356"/>
    </location>
</feature>
<dbReference type="Proteomes" id="UP001596137">
    <property type="component" value="Unassembled WGS sequence"/>
</dbReference>
<feature type="compositionally biased region" description="Basic and acidic residues" evidence="1">
    <location>
        <begin position="340"/>
        <end position="349"/>
    </location>
</feature>
<evidence type="ECO:0000313" key="2">
    <source>
        <dbReference type="EMBL" id="MFC6087497.1"/>
    </source>
</evidence>
<organism evidence="2 3">
    <name type="scientific">Sphaerisporangium aureirubrum</name>
    <dbReference type="NCBI Taxonomy" id="1544736"/>
    <lineage>
        <taxon>Bacteria</taxon>
        <taxon>Bacillati</taxon>
        <taxon>Actinomycetota</taxon>
        <taxon>Actinomycetes</taxon>
        <taxon>Streptosporangiales</taxon>
        <taxon>Streptosporangiaceae</taxon>
        <taxon>Sphaerisporangium</taxon>
    </lineage>
</organism>
<accession>A0ABW1NXP6</accession>
<protein>
    <submittedName>
        <fullName evidence="2">Uncharacterized protein</fullName>
    </submittedName>
</protein>
<evidence type="ECO:0000313" key="3">
    <source>
        <dbReference type="Proteomes" id="UP001596137"/>
    </source>
</evidence>